<keyword evidence="1" id="KW-1133">Transmembrane helix</keyword>
<protein>
    <submittedName>
        <fullName evidence="2">Uncharacterized protein</fullName>
    </submittedName>
</protein>
<accession>A0A7T8JBP1</accession>
<reference evidence="2" key="1">
    <citation type="submission" date="2021-01" db="EMBL/GenBank/DDBJ databases">
        <title>Keeping alert to hypervirulent salmonella strains isolated from avain.</title>
        <authorList>
            <person name="Ma J."/>
            <person name="Pan X."/>
            <person name="Yao H."/>
        </authorList>
    </citation>
    <scope>NUCLEOTIDE SEQUENCE</scope>
    <source>
        <strain evidence="2">Se13</strain>
        <plasmid evidence="2">pSe13</plasmid>
    </source>
</reference>
<sequence>MQDETFSRMGCIAVTGGGLTVPLVLVLTMNWAVFVVFGDNDTGLSGQCGVLGYLGHMPSFIDIPGAHVS</sequence>
<keyword evidence="1" id="KW-0812">Transmembrane</keyword>
<keyword evidence="2" id="KW-0614">Plasmid</keyword>
<dbReference type="EMBL" id="CP067338">
    <property type="protein sequence ID" value="QQP10166.1"/>
    <property type="molecule type" value="Genomic_DNA"/>
</dbReference>
<name>A0A7T8JBP1_SALET</name>
<gene>
    <name evidence="2" type="ORF">JG555_22060</name>
</gene>
<geneLocation type="plasmid" evidence="2">
    <name>pSe13</name>
</geneLocation>
<dbReference type="AlphaFoldDB" id="A0A7T8JBP1"/>
<organism evidence="2">
    <name type="scientific">Salmonella enterica I</name>
    <dbReference type="NCBI Taxonomy" id="59201"/>
    <lineage>
        <taxon>Bacteria</taxon>
        <taxon>Pseudomonadati</taxon>
        <taxon>Pseudomonadota</taxon>
        <taxon>Gammaproteobacteria</taxon>
        <taxon>Enterobacterales</taxon>
        <taxon>Enterobacteriaceae</taxon>
        <taxon>Salmonella</taxon>
    </lineage>
</organism>
<feature type="transmembrane region" description="Helical" evidence="1">
    <location>
        <begin position="12"/>
        <end position="37"/>
    </location>
</feature>
<evidence type="ECO:0000313" key="2">
    <source>
        <dbReference type="EMBL" id="QQP10166.1"/>
    </source>
</evidence>
<evidence type="ECO:0000256" key="1">
    <source>
        <dbReference type="SAM" id="Phobius"/>
    </source>
</evidence>
<proteinExistence type="predicted"/>
<keyword evidence="1" id="KW-0472">Membrane</keyword>